<dbReference type="AlphaFoldDB" id="A0ABC9YIM6"/>
<protein>
    <submittedName>
        <fullName evidence="1">Mitochondrial enolase superfamily member 1</fullName>
    </submittedName>
</protein>
<name>A0ABC9YIM6_GRUJA</name>
<organism evidence="1 2">
    <name type="scientific">Grus japonensis</name>
    <name type="common">Japanese crane</name>
    <name type="synonym">Red-crowned crane</name>
    <dbReference type="NCBI Taxonomy" id="30415"/>
    <lineage>
        <taxon>Eukaryota</taxon>
        <taxon>Metazoa</taxon>
        <taxon>Chordata</taxon>
        <taxon>Craniata</taxon>
        <taxon>Vertebrata</taxon>
        <taxon>Euteleostomi</taxon>
        <taxon>Archelosauria</taxon>
        <taxon>Archosauria</taxon>
        <taxon>Dinosauria</taxon>
        <taxon>Saurischia</taxon>
        <taxon>Theropoda</taxon>
        <taxon>Coelurosauria</taxon>
        <taxon>Aves</taxon>
        <taxon>Neognathae</taxon>
        <taxon>Neoaves</taxon>
        <taxon>Gruiformes</taxon>
        <taxon>Gruidae</taxon>
        <taxon>Grus</taxon>
    </lineage>
</organism>
<reference evidence="1 2" key="1">
    <citation type="submission" date="2024-06" db="EMBL/GenBank/DDBJ databases">
        <title>The draft genome of Grus japonensis, version 3.</title>
        <authorList>
            <person name="Nabeshima K."/>
            <person name="Suzuki S."/>
            <person name="Onuma M."/>
        </authorList>
    </citation>
    <scope>NUCLEOTIDE SEQUENCE [LARGE SCALE GENOMIC DNA]</scope>
    <source>
        <strain evidence="1 2">451A</strain>
    </source>
</reference>
<sequence>MDHRDLLGLEMDWKKANITPIFEKGKEDLGNYSLDSLTSIRKKGDGAPNSGKYFQAYEGQKSEAFDTVFHAILTNQPMKPRLEEWTVRLTENCLNC</sequence>
<proteinExistence type="predicted"/>
<comment type="caution">
    <text evidence="1">The sequence shown here is derived from an EMBL/GenBank/DDBJ whole genome shotgun (WGS) entry which is preliminary data.</text>
</comment>
<gene>
    <name evidence="1" type="ORF">GRJ2_003412100</name>
</gene>
<evidence type="ECO:0000313" key="1">
    <source>
        <dbReference type="EMBL" id="GAB0209464.1"/>
    </source>
</evidence>
<dbReference type="EMBL" id="BAAFJT010000308">
    <property type="protein sequence ID" value="GAB0209464.1"/>
    <property type="molecule type" value="Genomic_DNA"/>
</dbReference>
<keyword evidence="2" id="KW-1185">Reference proteome</keyword>
<accession>A0ABC9YIM6</accession>
<evidence type="ECO:0000313" key="2">
    <source>
        <dbReference type="Proteomes" id="UP001623348"/>
    </source>
</evidence>
<dbReference type="Proteomes" id="UP001623348">
    <property type="component" value="Unassembled WGS sequence"/>
</dbReference>